<feature type="domain" description="EF-hand" evidence="16">
    <location>
        <begin position="550"/>
        <end position="585"/>
    </location>
</feature>
<keyword evidence="12" id="KW-0325">Glycoprotein</keyword>
<evidence type="ECO:0000256" key="4">
    <source>
        <dbReference type="ARBA" id="ARBA00022568"/>
    </source>
</evidence>
<dbReference type="SUPFAM" id="SSF81324">
    <property type="entry name" value="Voltage-gated potassium channels"/>
    <property type="match status" value="1"/>
</dbReference>
<evidence type="ECO:0000313" key="17">
    <source>
        <dbReference type="EMBL" id="CAE7514123.1"/>
    </source>
</evidence>
<dbReference type="GO" id="GO:0098703">
    <property type="term" value="P:calcium ion import across plasma membrane"/>
    <property type="evidence" value="ECO:0007669"/>
    <property type="project" value="TreeGrafter"/>
</dbReference>
<reference evidence="17" key="1">
    <citation type="submission" date="2021-02" db="EMBL/GenBank/DDBJ databases">
        <authorList>
            <person name="Dougan E. K."/>
            <person name="Rhodes N."/>
            <person name="Thang M."/>
            <person name="Chan C."/>
        </authorList>
    </citation>
    <scope>NUCLEOTIDE SEQUENCE</scope>
</reference>
<dbReference type="Proteomes" id="UP000604046">
    <property type="component" value="Unassembled WGS sequence"/>
</dbReference>
<dbReference type="GO" id="GO:0008331">
    <property type="term" value="F:high voltage-gated calcium channel activity"/>
    <property type="evidence" value="ECO:0007669"/>
    <property type="project" value="TreeGrafter"/>
</dbReference>
<keyword evidence="6 15" id="KW-0812">Transmembrane</keyword>
<evidence type="ECO:0000256" key="7">
    <source>
        <dbReference type="ARBA" id="ARBA00022837"/>
    </source>
</evidence>
<sequence length="678" mass="75420">MALVNNSEARADVQSELATLVQDALRLETQLQNARGGRGVLESPPVGCATSDEICEKSERSSALHVQSQLATLVQDVRRLEAQLQNARGGRGGLEPPPVGCAPDESEKGSTFHVFQGWLQQELHAHEERLRNGFIEDLSQFFRQGPLQLALPESECQDELETASPHRPKAAPSTALPAKLAPLDDEQREAEPDKETKLPGMVPDEMGAPKSRKSRFAGPNVAEGRKSLKSMARGAAFGGVENIAPCPVVPDADPKPLQPEEAQDSSDLSAAMSVLHRLREFVRRSFVENTCFGYVIIAFIVLNAVMMGIQADWMVSNIGQTAPEIFDIFENIFAFIFTCELIMRIFVYHINFFRTTEWKWNLFDSVVVGLQLVDIISTLAVGDENVSTETGNLSFMRIIRLMRLLRILRLMRLLRFVQELRSMVMSIVASLKSLMWTIILLAFLMYGVGVCLTQMIADKGLEEPQIMVLAPQMKSYYGSLPQALVSLFAGITGGIDWADLLEPLEEQISPWLAVVFVLYIAFAVLAMMNVVTGIFVESALQSTREDEEKEVRAQLDEMFKHVDKEKNGTISWQEFVQSLENPDMKRCFESLGFDMEEDCSALFRVLDDGDGECTLDEFIGGILRCKGPARAFDQMAMQAMMKQLDHKVSRIMKSMVDLGCTNSIKPQGSEGSKTRSGE</sequence>
<keyword evidence="13" id="KW-0407">Ion channel</keyword>
<evidence type="ECO:0000256" key="1">
    <source>
        <dbReference type="ARBA" id="ARBA00004141"/>
    </source>
</evidence>
<dbReference type="Pfam" id="PF00520">
    <property type="entry name" value="Ion_trans"/>
    <property type="match status" value="1"/>
</dbReference>
<protein>
    <submittedName>
        <fullName evidence="17">Scn11a protein</fullName>
    </submittedName>
</protein>
<dbReference type="InterPro" id="IPR011992">
    <property type="entry name" value="EF-hand-dom_pair"/>
</dbReference>
<keyword evidence="10" id="KW-0406">Ion transport</keyword>
<evidence type="ECO:0000256" key="5">
    <source>
        <dbReference type="ARBA" id="ARBA00022673"/>
    </source>
</evidence>
<dbReference type="Gene3D" id="1.20.120.350">
    <property type="entry name" value="Voltage-gated potassium channels. Chain C"/>
    <property type="match status" value="1"/>
</dbReference>
<dbReference type="Pfam" id="PF00036">
    <property type="entry name" value="EF-hand_1"/>
    <property type="match status" value="1"/>
</dbReference>
<keyword evidence="5" id="KW-0107">Calcium channel</keyword>
<evidence type="ECO:0000256" key="2">
    <source>
        <dbReference type="ARBA" id="ARBA00022448"/>
    </source>
</evidence>
<evidence type="ECO:0000256" key="10">
    <source>
        <dbReference type="ARBA" id="ARBA00023065"/>
    </source>
</evidence>
<organism evidence="17 18">
    <name type="scientific">Symbiodinium natans</name>
    <dbReference type="NCBI Taxonomy" id="878477"/>
    <lineage>
        <taxon>Eukaryota</taxon>
        <taxon>Sar</taxon>
        <taxon>Alveolata</taxon>
        <taxon>Dinophyceae</taxon>
        <taxon>Suessiales</taxon>
        <taxon>Symbiodiniaceae</taxon>
        <taxon>Symbiodinium</taxon>
    </lineage>
</organism>
<feature type="transmembrane region" description="Helical" evidence="15">
    <location>
        <begin position="510"/>
        <end position="536"/>
    </location>
</feature>
<evidence type="ECO:0000256" key="14">
    <source>
        <dbReference type="SAM" id="MobiDB-lite"/>
    </source>
</evidence>
<keyword evidence="2" id="KW-0813">Transport</keyword>
<dbReference type="SUPFAM" id="SSF47473">
    <property type="entry name" value="EF-hand"/>
    <property type="match status" value="1"/>
</dbReference>
<keyword evidence="4" id="KW-0109">Calcium transport</keyword>
<dbReference type="CDD" id="cd00051">
    <property type="entry name" value="EFh"/>
    <property type="match status" value="1"/>
</dbReference>
<evidence type="ECO:0000256" key="3">
    <source>
        <dbReference type="ARBA" id="ARBA00022553"/>
    </source>
</evidence>
<evidence type="ECO:0000256" key="6">
    <source>
        <dbReference type="ARBA" id="ARBA00022692"/>
    </source>
</evidence>
<evidence type="ECO:0000256" key="13">
    <source>
        <dbReference type="ARBA" id="ARBA00023303"/>
    </source>
</evidence>
<name>A0A812TC79_9DINO</name>
<proteinExistence type="predicted"/>
<dbReference type="Gene3D" id="1.10.238.10">
    <property type="entry name" value="EF-hand"/>
    <property type="match status" value="1"/>
</dbReference>
<dbReference type="GO" id="GO:0005509">
    <property type="term" value="F:calcium ion binding"/>
    <property type="evidence" value="ECO:0007669"/>
    <property type="project" value="InterPro"/>
</dbReference>
<dbReference type="OrthoDB" id="420609at2759"/>
<evidence type="ECO:0000256" key="9">
    <source>
        <dbReference type="ARBA" id="ARBA00022989"/>
    </source>
</evidence>
<evidence type="ECO:0000313" key="18">
    <source>
        <dbReference type="Proteomes" id="UP000604046"/>
    </source>
</evidence>
<keyword evidence="18" id="KW-1185">Reference proteome</keyword>
<feature type="transmembrane region" description="Helical" evidence="15">
    <location>
        <begin position="476"/>
        <end position="498"/>
    </location>
</feature>
<feature type="region of interest" description="Disordered" evidence="14">
    <location>
        <begin position="154"/>
        <end position="220"/>
    </location>
</feature>
<feature type="transmembrane region" description="Helical" evidence="15">
    <location>
        <begin position="291"/>
        <end position="311"/>
    </location>
</feature>
<dbReference type="InterPro" id="IPR027359">
    <property type="entry name" value="Volt_channel_dom_sf"/>
</dbReference>
<feature type="transmembrane region" description="Helical" evidence="15">
    <location>
        <begin position="362"/>
        <end position="382"/>
    </location>
</feature>
<keyword evidence="9 15" id="KW-1133">Transmembrane helix</keyword>
<evidence type="ECO:0000256" key="8">
    <source>
        <dbReference type="ARBA" id="ARBA00022882"/>
    </source>
</evidence>
<dbReference type="InterPro" id="IPR002048">
    <property type="entry name" value="EF_hand_dom"/>
</dbReference>
<dbReference type="PANTHER" id="PTHR45628:SF7">
    <property type="entry name" value="VOLTAGE-DEPENDENT CALCIUM CHANNEL TYPE A SUBUNIT ALPHA-1"/>
    <property type="match status" value="1"/>
</dbReference>
<dbReference type="AlphaFoldDB" id="A0A812TC79"/>
<gene>
    <name evidence="17" type="primary">Scn11a</name>
    <name evidence="17" type="ORF">SNAT2548_LOCUS28779</name>
</gene>
<keyword evidence="11 15" id="KW-0472">Membrane</keyword>
<dbReference type="SMART" id="SM00054">
    <property type="entry name" value="EFh"/>
    <property type="match status" value="2"/>
</dbReference>
<accession>A0A812TC79</accession>
<comment type="subcellular location">
    <subcellularLocation>
        <location evidence="1">Membrane</location>
        <topology evidence="1">Multi-pass membrane protein</topology>
    </subcellularLocation>
</comment>
<keyword evidence="8" id="KW-0851">Voltage-gated channel</keyword>
<keyword evidence="3" id="KW-0597">Phosphoprotein</keyword>
<dbReference type="InterPro" id="IPR005821">
    <property type="entry name" value="Ion_trans_dom"/>
</dbReference>
<keyword evidence="7" id="KW-0106">Calcium</keyword>
<evidence type="ECO:0000256" key="11">
    <source>
        <dbReference type="ARBA" id="ARBA00023136"/>
    </source>
</evidence>
<feature type="transmembrane region" description="Helical" evidence="15">
    <location>
        <begin position="331"/>
        <end position="350"/>
    </location>
</feature>
<dbReference type="GO" id="GO:0005891">
    <property type="term" value="C:voltage-gated calcium channel complex"/>
    <property type="evidence" value="ECO:0007669"/>
    <property type="project" value="TreeGrafter"/>
</dbReference>
<dbReference type="InterPro" id="IPR050599">
    <property type="entry name" value="VDCC_alpha-1_subunit"/>
</dbReference>
<comment type="caution">
    <text evidence="17">The sequence shown here is derived from an EMBL/GenBank/DDBJ whole genome shotgun (WGS) entry which is preliminary data.</text>
</comment>
<dbReference type="Gene3D" id="1.10.287.70">
    <property type="match status" value="1"/>
</dbReference>
<feature type="transmembrane region" description="Helical" evidence="15">
    <location>
        <begin position="434"/>
        <end position="456"/>
    </location>
</feature>
<evidence type="ECO:0000256" key="12">
    <source>
        <dbReference type="ARBA" id="ARBA00023180"/>
    </source>
</evidence>
<evidence type="ECO:0000256" key="15">
    <source>
        <dbReference type="SAM" id="Phobius"/>
    </source>
</evidence>
<dbReference type="PANTHER" id="PTHR45628">
    <property type="entry name" value="VOLTAGE-DEPENDENT CALCIUM CHANNEL TYPE A SUBUNIT ALPHA-1"/>
    <property type="match status" value="1"/>
</dbReference>
<dbReference type="PROSITE" id="PS50222">
    <property type="entry name" value="EF_HAND_2"/>
    <property type="match status" value="1"/>
</dbReference>
<evidence type="ECO:0000259" key="16">
    <source>
        <dbReference type="PROSITE" id="PS50222"/>
    </source>
</evidence>
<dbReference type="EMBL" id="CAJNDS010002530">
    <property type="protein sequence ID" value="CAE7514123.1"/>
    <property type="molecule type" value="Genomic_DNA"/>
</dbReference>